<dbReference type="Pfam" id="PF02388">
    <property type="entry name" value="FemAB"/>
    <property type="match status" value="1"/>
</dbReference>
<sequence length="327" mass="38604">MITTKLTTITDKNTWDSLHEQTKEYNIYQTFEWGEFKKTEGWEPKRFMLKTDDIDFTIAQALEKKFLNKKIIWLPGGPIFSKNSSFKSYDSFLKEIVKHYSAYTFVLRINQQYPSHPTINFLLDKHGFIRPETKRTSGYTMYVNTTDFEKRTAKNWRLFRNYKASLKNDFDFIVCNDDSLYSDVLKIYNETVTLKKLKNVPDFSHIYTLHKYLRDNVLTFIVRHNGIAVSAMVVLKCRTMAFEYMAGTSHEGRKTYSSHFLIYKILEWLKDNGIELFDLSGVDPKDDGVFTFKRGIGGELIQFVGEWEISNSFFLKKMLNMYLIMQN</sequence>
<dbReference type="GO" id="GO:0071555">
    <property type="term" value="P:cell wall organization"/>
    <property type="evidence" value="ECO:0007669"/>
    <property type="project" value="UniProtKB-KW"/>
</dbReference>
<dbReference type="Proteomes" id="UP000033423">
    <property type="component" value="Unassembled WGS sequence"/>
</dbReference>
<accession>A0A0F3GH97</accession>
<comment type="caution">
    <text evidence="7">The sequence shown here is derived from an EMBL/GenBank/DDBJ whole genome shotgun (WGS) entry which is preliminary data.</text>
</comment>
<dbReference type="GO" id="GO:0016755">
    <property type="term" value="F:aminoacyltransferase activity"/>
    <property type="evidence" value="ECO:0007669"/>
    <property type="project" value="InterPro"/>
</dbReference>
<evidence type="ECO:0000256" key="1">
    <source>
        <dbReference type="ARBA" id="ARBA00009943"/>
    </source>
</evidence>
<dbReference type="InterPro" id="IPR050644">
    <property type="entry name" value="PG_Glycine_Bridge_Synth"/>
</dbReference>
<proteinExistence type="inferred from homology"/>
<evidence type="ECO:0000256" key="4">
    <source>
        <dbReference type="ARBA" id="ARBA00022984"/>
    </source>
</evidence>
<evidence type="ECO:0000256" key="6">
    <source>
        <dbReference type="ARBA" id="ARBA00023316"/>
    </source>
</evidence>
<keyword evidence="3" id="KW-0133">Cell shape</keyword>
<dbReference type="EMBL" id="LACI01002732">
    <property type="protein sequence ID" value="KJU81314.1"/>
    <property type="molecule type" value="Genomic_DNA"/>
</dbReference>
<evidence type="ECO:0000313" key="8">
    <source>
        <dbReference type="Proteomes" id="UP000033423"/>
    </source>
</evidence>
<dbReference type="AlphaFoldDB" id="A0A0F3GH97"/>
<evidence type="ECO:0000256" key="5">
    <source>
        <dbReference type="ARBA" id="ARBA00023315"/>
    </source>
</evidence>
<dbReference type="InterPro" id="IPR016181">
    <property type="entry name" value="Acyl_CoA_acyltransferase"/>
</dbReference>
<gene>
    <name evidence="7" type="ORF">MBAV_006447</name>
</gene>
<reference evidence="7 8" key="1">
    <citation type="submission" date="2015-02" db="EMBL/GenBank/DDBJ databases">
        <title>Single-cell genomics of uncultivated deep-branching MTB reveals a conserved set of magnetosome genes.</title>
        <authorList>
            <person name="Kolinko S."/>
            <person name="Richter M."/>
            <person name="Glockner F.O."/>
            <person name="Brachmann A."/>
            <person name="Schuler D."/>
        </authorList>
    </citation>
    <scope>NUCLEOTIDE SEQUENCE [LARGE SCALE GENOMIC DNA]</scope>
    <source>
        <strain evidence="7">TM-1</strain>
    </source>
</reference>
<dbReference type="PANTHER" id="PTHR36174">
    <property type="entry name" value="LIPID II:GLYCINE GLYCYLTRANSFERASE"/>
    <property type="match status" value="1"/>
</dbReference>
<evidence type="ECO:0000313" key="7">
    <source>
        <dbReference type="EMBL" id="KJU81314.1"/>
    </source>
</evidence>
<evidence type="ECO:0000256" key="3">
    <source>
        <dbReference type="ARBA" id="ARBA00022960"/>
    </source>
</evidence>
<dbReference type="Gene3D" id="3.40.630.30">
    <property type="match status" value="2"/>
</dbReference>
<dbReference type="EC" id="2.3.2.-" evidence="7"/>
<keyword evidence="2 7" id="KW-0808">Transferase</keyword>
<dbReference type="GO" id="GO:0009252">
    <property type="term" value="P:peptidoglycan biosynthetic process"/>
    <property type="evidence" value="ECO:0007669"/>
    <property type="project" value="UniProtKB-KW"/>
</dbReference>
<dbReference type="InterPro" id="IPR003447">
    <property type="entry name" value="FEMABX"/>
</dbReference>
<dbReference type="GO" id="GO:0008360">
    <property type="term" value="P:regulation of cell shape"/>
    <property type="evidence" value="ECO:0007669"/>
    <property type="project" value="UniProtKB-KW"/>
</dbReference>
<name>A0A0F3GH97_9BACT</name>
<organism evidence="7 8">
    <name type="scientific">Candidatus Magnetobacterium bavaricum</name>
    <dbReference type="NCBI Taxonomy" id="29290"/>
    <lineage>
        <taxon>Bacteria</taxon>
        <taxon>Pseudomonadati</taxon>
        <taxon>Nitrospirota</taxon>
        <taxon>Thermodesulfovibrionia</taxon>
        <taxon>Thermodesulfovibrionales</taxon>
        <taxon>Candidatus Magnetobacteriaceae</taxon>
        <taxon>Candidatus Magnetobacterium</taxon>
    </lineage>
</organism>
<keyword evidence="8" id="KW-1185">Reference proteome</keyword>
<evidence type="ECO:0000256" key="2">
    <source>
        <dbReference type="ARBA" id="ARBA00022679"/>
    </source>
</evidence>
<dbReference type="PROSITE" id="PS51191">
    <property type="entry name" value="FEMABX"/>
    <property type="match status" value="1"/>
</dbReference>
<keyword evidence="5 7" id="KW-0012">Acyltransferase</keyword>
<keyword evidence="6" id="KW-0961">Cell wall biogenesis/degradation</keyword>
<comment type="similarity">
    <text evidence="1">Belongs to the FemABX family.</text>
</comment>
<protein>
    <submittedName>
        <fullName evidence="7">Methicillin resistance protein</fullName>
        <ecNumber evidence="7">2.3.2.-</ecNumber>
    </submittedName>
</protein>
<dbReference type="SUPFAM" id="SSF55729">
    <property type="entry name" value="Acyl-CoA N-acyltransferases (Nat)"/>
    <property type="match status" value="2"/>
</dbReference>
<dbReference type="PANTHER" id="PTHR36174:SF1">
    <property type="entry name" value="LIPID II:GLYCINE GLYCYLTRANSFERASE"/>
    <property type="match status" value="1"/>
</dbReference>
<keyword evidence="4" id="KW-0573">Peptidoglycan synthesis</keyword>